<protein>
    <submittedName>
        <fullName evidence="1">Uncharacterized protein</fullName>
    </submittedName>
</protein>
<dbReference type="AlphaFoldDB" id="A0AA35KDS2"/>
<gene>
    <name evidence="1" type="ORF">PODLI_1B023932</name>
</gene>
<organism evidence="1 2">
    <name type="scientific">Podarcis lilfordi</name>
    <name type="common">Lilford's wall lizard</name>
    <dbReference type="NCBI Taxonomy" id="74358"/>
    <lineage>
        <taxon>Eukaryota</taxon>
        <taxon>Metazoa</taxon>
        <taxon>Chordata</taxon>
        <taxon>Craniata</taxon>
        <taxon>Vertebrata</taxon>
        <taxon>Euteleostomi</taxon>
        <taxon>Lepidosauria</taxon>
        <taxon>Squamata</taxon>
        <taxon>Bifurcata</taxon>
        <taxon>Unidentata</taxon>
        <taxon>Episquamata</taxon>
        <taxon>Laterata</taxon>
        <taxon>Lacertibaenia</taxon>
        <taxon>Lacertidae</taxon>
        <taxon>Podarcis</taxon>
    </lineage>
</organism>
<sequence length="142" mass="15924">MQGMQCCRIRLLSAPSQNQLLNRRHAPKKKQAARSSFILIQSGPARFPGEESELPIPFFFLHLEEAEYTTCWPPCKTEGTLSKLKVDTSLGHTRNTGLSGMKEDIWRAFSNPSHVAKWCVLETPGPELLHAQTHGSKVTILK</sequence>
<dbReference type="Proteomes" id="UP001178461">
    <property type="component" value="Chromosome 5"/>
</dbReference>
<dbReference type="EMBL" id="OX395130">
    <property type="protein sequence ID" value="CAI5775696.1"/>
    <property type="molecule type" value="Genomic_DNA"/>
</dbReference>
<reference evidence="1" key="1">
    <citation type="submission" date="2022-12" db="EMBL/GenBank/DDBJ databases">
        <authorList>
            <person name="Alioto T."/>
            <person name="Alioto T."/>
            <person name="Gomez Garrido J."/>
        </authorList>
    </citation>
    <scope>NUCLEOTIDE SEQUENCE</scope>
</reference>
<evidence type="ECO:0000313" key="1">
    <source>
        <dbReference type="EMBL" id="CAI5775696.1"/>
    </source>
</evidence>
<evidence type="ECO:0000313" key="2">
    <source>
        <dbReference type="Proteomes" id="UP001178461"/>
    </source>
</evidence>
<name>A0AA35KDS2_9SAUR</name>
<keyword evidence="2" id="KW-1185">Reference proteome</keyword>
<proteinExistence type="predicted"/>
<accession>A0AA35KDS2</accession>